<protein>
    <submittedName>
        <fullName evidence="5">Sel1 repeat family protein</fullName>
    </submittedName>
</protein>
<keyword evidence="2" id="KW-0677">Repeat</keyword>
<reference evidence="4" key="1">
    <citation type="journal article" date="2014" name="Int. J. Syst. Evol. Microbiol.">
        <title>Complete genome sequence of Corynebacterium casei LMG S-19264T (=DSM 44701T), isolated from a smear-ripened cheese.</title>
        <authorList>
            <consortium name="US DOE Joint Genome Institute (JGI-PGF)"/>
            <person name="Walter F."/>
            <person name="Albersmeier A."/>
            <person name="Kalinowski J."/>
            <person name="Ruckert C."/>
        </authorList>
    </citation>
    <scope>NUCLEOTIDE SEQUENCE</scope>
    <source>
        <strain evidence="4">CGMCC 1.14984</strain>
    </source>
</reference>
<gene>
    <name evidence="5" type="ORF">FF098_002165</name>
    <name evidence="4" type="ORF">GCM10011355_04390</name>
</gene>
<dbReference type="EMBL" id="BMGZ01000001">
    <property type="protein sequence ID" value="GGH93174.1"/>
    <property type="molecule type" value="Genomic_DNA"/>
</dbReference>
<dbReference type="AlphaFoldDB" id="A0A8J3EQ90"/>
<feature type="chain" id="PRO_5039902749" evidence="3">
    <location>
        <begin position="26"/>
        <end position="296"/>
    </location>
</feature>
<comment type="similarity">
    <text evidence="1">Belongs to the hcp beta-lactamase family.</text>
</comment>
<evidence type="ECO:0000256" key="3">
    <source>
        <dbReference type="SAM" id="SignalP"/>
    </source>
</evidence>
<dbReference type="Gene3D" id="1.25.40.10">
    <property type="entry name" value="Tetratricopeptide repeat domain"/>
    <property type="match status" value="2"/>
</dbReference>
<sequence length="296" mass="30827">MKNSIIRSILFGAFALTGVISAAIAQDEPTPKELGAKMADMVFGAGKVPADASTAQPKEGCSENSVEICVEQFMAAITQLEESGGGAGLYSGGQYDMAALLSGAAACDYGDGRSCYLLGTLYTDPPLAGRQPDIKAANDYYQKACDLDFAAGCGAVAYYGDRAALGVPAEHRASMAKKGCMLDDENSCTYYGLYASQGVGMEVDPMLTFAAFMKACDLSSAAGCANVGAMYEYGNFAPQSIERASGYYDWGCRLGNAGACQSMTRLHAEDGPLPDEANVAAAKARACEIKSDLCAE</sequence>
<dbReference type="EMBL" id="VCJR02000001">
    <property type="protein sequence ID" value="NHK26711.1"/>
    <property type="molecule type" value="Genomic_DNA"/>
</dbReference>
<dbReference type="InterPro" id="IPR006597">
    <property type="entry name" value="Sel1-like"/>
</dbReference>
<reference evidence="4" key="3">
    <citation type="submission" date="2020-09" db="EMBL/GenBank/DDBJ databases">
        <authorList>
            <person name="Sun Q."/>
            <person name="Zhou Y."/>
        </authorList>
    </citation>
    <scope>NUCLEOTIDE SEQUENCE</scope>
    <source>
        <strain evidence="4">CGMCC 1.14984</strain>
    </source>
</reference>
<comment type="caution">
    <text evidence="4">The sequence shown here is derived from an EMBL/GenBank/DDBJ whole genome shotgun (WGS) entry which is preliminary data.</text>
</comment>
<feature type="signal peptide" evidence="3">
    <location>
        <begin position="1"/>
        <end position="25"/>
    </location>
</feature>
<evidence type="ECO:0000313" key="6">
    <source>
        <dbReference type="Proteomes" id="UP000621856"/>
    </source>
</evidence>
<dbReference type="Proteomes" id="UP000818603">
    <property type="component" value="Unassembled WGS sequence"/>
</dbReference>
<evidence type="ECO:0000313" key="5">
    <source>
        <dbReference type="EMBL" id="NHK26711.1"/>
    </source>
</evidence>
<dbReference type="InterPro" id="IPR040239">
    <property type="entry name" value="HcpB-like"/>
</dbReference>
<dbReference type="RefSeq" id="WP_155136737.1">
    <property type="nucleotide sequence ID" value="NZ_BMGZ01000001.1"/>
</dbReference>
<evidence type="ECO:0000313" key="7">
    <source>
        <dbReference type="Proteomes" id="UP000818603"/>
    </source>
</evidence>
<dbReference type="PANTHER" id="PTHR13891">
    <property type="entry name" value="CYTOCHROME C OXIDASE ASSEMBLY FACTOR 7"/>
    <property type="match status" value="1"/>
</dbReference>
<dbReference type="InterPro" id="IPR011990">
    <property type="entry name" value="TPR-like_helical_dom_sf"/>
</dbReference>
<proteinExistence type="inferred from homology"/>
<dbReference type="SUPFAM" id="SSF81901">
    <property type="entry name" value="HCP-like"/>
    <property type="match status" value="2"/>
</dbReference>
<name>A0A8J3EQ90_9PROT</name>
<evidence type="ECO:0000256" key="2">
    <source>
        <dbReference type="ARBA" id="ARBA00022737"/>
    </source>
</evidence>
<evidence type="ECO:0000313" key="4">
    <source>
        <dbReference type="EMBL" id="GGH93174.1"/>
    </source>
</evidence>
<keyword evidence="3" id="KW-0732">Signal</keyword>
<accession>A0A8J3EQ90</accession>
<organism evidence="4 6">
    <name type="scientific">Aquisalinus luteolus</name>
    <dbReference type="NCBI Taxonomy" id="1566827"/>
    <lineage>
        <taxon>Bacteria</taxon>
        <taxon>Pseudomonadati</taxon>
        <taxon>Pseudomonadota</taxon>
        <taxon>Alphaproteobacteria</taxon>
        <taxon>Parvularculales</taxon>
        <taxon>Parvularculaceae</taxon>
        <taxon>Aquisalinus</taxon>
    </lineage>
</organism>
<dbReference type="Proteomes" id="UP000621856">
    <property type="component" value="Unassembled WGS sequence"/>
</dbReference>
<keyword evidence="7" id="KW-1185">Reference proteome</keyword>
<evidence type="ECO:0000256" key="1">
    <source>
        <dbReference type="ARBA" id="ARBA00008486"/>
    </source>
</evidence>
<dbReference type="PANTHER" id="PTHR13891:SF1">
    <property type="entry name" value="CYTOCHROME C OXIDASE ASSEMBLY FACTOR 7"/>
    <property type="match status" value="1"/>
</dbReference>
<dbReference type="SMART" id="SM00671">
    <property type="entry name" value="SEL1"/>
    <property type="match status" value="3"/>
</dbReference>
<reference evidence="5 7" key="2">
    <citation type="submission" date="2020-02" db="EMBL/GenBank/DDBJ databases">
        <title>Genome sequence of Parvularcula flava strain NH6-79.</title>
        <authorList>
            <person name="Abdul Karim M.H."/>
            <person name="Lam M.Q."/>
            <person name="Chen S.J."/>
            <person name="Yahya A."/>
            <person name="Shahir S."/>
            <person name="Shamsir M.S."/>
            <person name="Chong C.S."/>
        </authorList>
    </citation>
    <scope>NUCLEOTIDE SEQUENCE [LARGE SCALE GENOMIC DNA]</scope>
    <source>
        <strain evidence="5 7">NH6-79</strain>
    </source>
</reference>